<dbReference type="Gene3D" id="3.90.1170.50">
    <property type="entry name" value="Aldehyde oxidase/xanthine dehydrogenase, a/b hammerhead"/>
    <property type="match status" value="1"/>
</dbReference>
<keyword evidence="3" id="KW-1185">Reference proteome</keyword>
<name>A0A4Q7W0Y2_9BURK</name>
<dbReference type="PIRSF" id="PIRSF036389">
    <property type="entry name" value="IOR_B"/>
    <property type="match status" value="1"/>
</dbReference>
<dbReference type="InterPro" id="IPR012368">
    <property type="entry name" value="OxRdtase_Mopterin-bd_su_IorB"/>
</dbReference>
<evidence type="ECO:0000259" key="1">
    <source>
        <dbReference type="SMART" id="SM01008"/>
    </source>
</evidence>
<dbReference type="Pfam" id="PF20256">
    <property type="entry name" value="MoCoBD_2"/>
    <property type="match status" value="1"/>
</dbReference>
<organism evidence="2 3">
    <name type="scientific">Rivibacter subsaxonicus</name>
    <dbReference type="NCBI Taxonomy" id="457575"/>
    <lineage>
        <taxon>Bacteria</taxon>
        <taxon>Pseudomonadati</taxon>
        <taxon>Pseudomonadota</taxon>
        <taxon>Betaproteobacteria</taxon>
        <taxon>Burkholderiales</taxon>
        <taxon>Rivibacter</taxon>
    </lineage>
</organism>
<gene>
    <name evidence="2" type="ORF">EV670_0586</name>
</gene>
<dbReference type="InterPro" id="IPR000674">
    <property type="entry name" value="Ald_Oxase/Xan_DH_a/b"/>
</dbReference>
<sequence length="750" mass="79225">MKLERMMWRDEQSTGAEAAARWQGGEVDRRAFLQLSALAGGGLAVAFAAAPTAEAADGAAPPPKPPADPNAFVRINPDNTVEIRVNRLDFGQGALTTLPMLLAEELDVEWSQVRASLAPAAEPFKDPLFGIQMTGGSTATAHSWPQYREVGATLRAMLVAAAAKEWGIDPAGIRTEKGFVIAGERRASYALLAAAAAQQPLPAKVQLKEAKAFRTIGNGTPRIDAVATVTGRKSYGIDMKLPGLKTAMLVRAPTFGGKVDTLDAGAAKAIPGVLDVFEVPSDRGGSGVAIVATGFWPARQARDALKVTWKPGASAGLDSTEQIARFKTEAKAPKLTALAGDVSALGAATKKIVAEYEFPYLAHAPLEPLNATIELRDGGATVWAGSQFQTIDQMALAQVLGLKPEQVVLNTMAAGGGFGRRAVPSSDYLREAAQIAKAWREKGGASGGPVKVVWTREDDIKGGYYRPSHVHRAEIGLDASGKVVAWDHAIVGQSILKGTPFEQFMVKDGIDATMTEGVVENDYGVPLRVRVTHPEEPVPVLWWRSVGHTHTAFVMETLADEVARAAGQDPVAWRLARWGDDKKHARHVAALKLAVDKSGYGKRQLPKGRAFGVAVHESFGSVVAYVAEVSIKEGRPVVHNVTAGVHANTIVNPKNAEAQIQGGATYGYNATLPGAAITLKNGAIEQGQFSDYAPIRLPEAPKVAVHFVPSSDPPTGLGEPGTPVLAPAVANAVAALSGKRLRKLPFETLA</sequence>
<reference evidence="2 3" key="1">
    <citation type="submission" date="2019-02" db="EMBL/GenBank/DDBJ databases">
        <title>Genomic Encyclopedia of Type Strains, Phase IV (KMG-IV): sequencing the most valuable type-strain genomes for metagenomic binning, comparative biology and taxonomic classification.</title>
        <authorList>
            <person name="Goeker M."/>
        </authorList>
    </citation>
    <scope>NUCLEOTIDE SEQUENCE [LARGE SCALE GENOMIC DNA]</scope>
    <source>
        <strain evidence="2 3">DSM 19570</strain>
    </source>
</reference>
<dbReference type="InterPro" id="IPR008274">
    <property type="entry name" value="AldOxase/xan_DH_MoCoBD1"/>
</dbReference>
<dbReference type="Proteomes" id="UP000293671">
    <property type="component" value="Unassembled WGS sequence"/>
</dbReference>
<accession>A0A4Q7W0Y2</accession>
<dbReference type="Pfam" id="PF02738">
    <property type="entry name" value="MoCoBD_1"/>
    <property type="match status" value="1"/>
</dbReference>
<dbReference type="PROSITE" id="PS51318">
    <property type="entry name" value="TAT"/>
    <property type="match status" value="1"/>
</dbReference>
<dbReference type="InterPro" id="IPR006311">
    <property type="entry name" value="TAT_signal"/>
</dbReference>
<dbReference type="InterPro" id="IPR046867">
    <property type="entry name" value="AldOxase/xan_DH_MoCoBD2"/>
</dbReference>
<dbReference type="InterPro" id="IPR037165">
    <property type="entry name" value="AldOxase/xan_DH_Mopterin-bd_sf"/>
</dbReference>
<proteinExistence type="predicted"/>
<dbReference type="PANTHER" id="PTHR47495:SF2">
    <property type="entry name" value="ALDEHYDE DEHYDROGENASE"/>
    <property type="match status" value="1"/>
</dbReference>
<dbReference type="InterPro" id="IPR052516">
    <property type="entry name" value="N-heterocyclic_Hydroxylase"/>
</dbReference>
<dbReference type="OrthoDB" id="9767994at2"/>
<feature type="domain" description="Aldehyde oxidase/xanthine dehydrogenase a/b hammerhead" evidence="1">
    <location>
        <begin position="230"/>
        <end position="313"/>
    </location>
</feature>
<dbReference type="GO" id="GO:0016491">
    <property type="term" value="F:oxidoreductase activity"/>
    <property type="evidence" value="ECO:0007669"/>
    <property type="project" value="InterPro"/>
</dbReference>
<dbReference type="RefSeq" id="WP_130430310.1">
    <property type="nucleotide sequence ID" value="NZ_SHKP01000004.1"/>
</dbReference>
<comment type="caution">
    <text evidence="2">The sequence shown here is derived from an EMBL/GenBank/DDBJ whole genome shotgun (WGS) entry which is preliminary data.</text>
</comment>
<dbReference type="SUPFAM" id="SSF56003">
    <property type="entry name" value="Molybdenum cofactor-binding domain"/>
    <property type="match status" value="2"/>
</dbReference>
<evidence type="ECO:0000313" key="3">
    <source>
        <dbReference type="Proteomes" id="UP000293671"/>
    </source>
</evidence>
<dbReference type="PANTHER" id="PTHR47495">
    <property type="entry name" value="ALDEHYDE DEHYDROGENASE"/>
    <property type="match status" value="1"/>
</dbReference>
<dbReference type="Gene3D" id="3.30.365.10">
    <property type="entry name" value="Aldehyde oxidase/xanthine dehydrogenase, molybdopterin binding domain"/>
    <property type="match status" value="4"/>
</dbReference>
<dbReference type="SMART" id="SM01008">
    <property type="entry name" value="Ald_Xan_dh_C"/>
    <property type="match status" value="1"/>
</dbReference>
<evidence type="ECO:0000313" key="2">
    <source>
        <dbReference type="EMBL" id="RZU02558.1"/>
    </source>
</evidence>
<protein>
    <submittedName>
        <fullName evidence="2">Isoquinoline 1-oxidoreductase beta subunit</fullName>
    </submittedName>
</protein>
<dbReference type="AlphaFoldDB" id="A0A4Q7W0Y2"/>
<dbReference type="EMBL" id="SHKP01000004">
    <property type="protein sequence ID" value="RZU02558.1"/>
    <property type="molecule type" value="Genomic_DNA"/>
</dbReference>